<comment type="caution">
    <text evidence="1">The sequence shown here is derived from an EMBL/GenBank/DDBJ whole genome shotgun (WGS) entry which is preliminary data.</text>
</comment>
<organism evidence="1 2">
    <name type="scientific">Rhizophagus irregularis</name>
    <dbReference type="NCBI Taxonomy" id="588596"/>
    <lineage>
        <taxon>Eukaryota</taxon>
        <taxon>Fungi</taxon>
        <taxon>Fungi incertae sedis</taxon>
        <taxon>Mucoromycota</taxon>
        <taxon>Glomeromycotina</taxon>
        <taxon>Glomeromycetes</taxon>
        <taxon>Glomerales</taxon>
        <taxon>Glomeraceae</taxon>
        <taxon>Rhizophagus</taxon>
    </lineage>
</organism>
<accession>A0A916EEA0</accession>
<reference evidence="1" key="1">
    <citation type="submission" date="2020-05" db="EMBL/GenBank/DDBJ databases">
        <authorList>
            <person name="Rincon C."/>
            <person name="Sanders R I."/>
            <person name="Robbins C."/>
            <person name="Chaturvedi A."/>
        </authorList>
    </citation>
    <scope>NUCLEOTIDE SEQUENCE</scope>
    <source>
        <strain evidence="1">CHB12</strain>
    </source>
</reference>
<sequence length="68" mass="7956">MRARTLCLGKLRCLSPQQQPKDILPPPLKGWETERLTNFSQRGERLKVNKTKVQGIRNEDYIQYLLGM</sequence>
<dbReference type="Proteomes" id="UP000684084">
    <property type="component" value="Unassembled WGS sequence"/>
</dbReference>
<proteinExistence type="predicted"/>
<name>A0A916EEA0_9GLOM</name>
<evidence type="ECO:0000313" key="1">
    <source>
        <dbReference type="EMBL" id="CAB5384290.1"/>
    </source>
</evidence>
<dbReference type="OrthoDB" id="10275131at2759"/>
<protein>
    <submittedName>
        <fullName evidence="1">Uncharacterized protein</fullName>
    </submittedName>
</protein>
<dbReference type="AlphaFoldDB" id="A0A916EEA0"/>
<gene>
    <name evidence="1" type="ORF">CHRIB12_LOCUS18793</name>
</gene>
<evidence type="ECO:0000313" key="2">
    <source>
        <dbReference type="Proteomes" id="UP000684084"/>
    </source>
</evidence>
<dbReference type="EMBL" id="CAGKOT010000051">
    <property type="protein sequence ID" value="CAB5384290.1"/>
    <property type="molecule type" value="Genomic_DNA"/>
</dbReference>